<feature type="region of interest" description="Disordered" evidence="1">
    <location>
        <begin position="1"/>
        <end position="23"/>
    </location>
</feature>
<dbReference type="RefSeq" id="YP_009168138.1">
    <property type="nucleotide sequence ID" value="NC_027984.1"/>
</dbReference>
<gene>
    <name evidence="2" type="ORF">vb_24B_19c</name>
</gene>
<feature type="compositionally biased region" description="Polar residues" evidence="1">
    <location>
        <begin position="10"/>
        <end position="20"/>
    </location>
</feature>
<sequence length="41" mass="4561">MSIMNHKQGFFTSRPSTQGDSPCEIFLTNAQSDRNETLIGT</sequence>
<dbReference type="EMBL" id="HM208303">
    <property type="protein sequence ID" value="ADN68433.1"/>
    <property type="molecule type" value="Genomic_DNA"/>
</dbReference>
<keyword evidence="3" id="KW-1185">Reference proteome</keyword>
<protein>
    <submittedName>
        <fullName evidence="2">Uncharacterized protein</fullName>
    </submittedName>
</protein>
<evidence type="ECO:0000313" key="3">
    <source>
        <dbReference type="Proteomes" id="UP000009272"/>
    </source>
</evidence>
<evidence type="ECO:0000256" key="1">
    <source>
        <dbReference type="SAM" id="MobiDB-lite"/>
    </source>
</evidence>
<accession>G3CFL1</accession>
<dbReference type="GeneID" id="26040933"/>
<name>G3CFL1_9CAUD</name>
<reference evidence="2 3" key="1">
    <citation type="journal article" date="2012" name="BMC Genomics">
        <title>Comparative genomics of Shiga toxin encoding bacteriophages.</title>
        <authorList>
            <person name="Smith D.L."/>
            <person name="Rooks D.J."/>
            <person name="Fogg P.C."/>
            <person name="Darby A.C."/>
            <person name="Thomson N.R."/>
            <person name="McCarthy A.J."/>
            <person name="Allison H.E."/>
        </authorList>
    </citation>
    <scope>NUCLEOTIDE SEQUENCE [LARGE SCALE GENOMIC DNA]</scope>
</reference>
<organism evidence="2 3">
    <name type="scientific">Escherichia phage vB_EcoP_24B</name>
    <dbReference type="NCBI Taxonomy" id="866553"/>
    <lineage>
        <taxon>Viruses</taxon>
        <taxon>Duplodnaviria</taxon>
        <taxon>Heunggongvirae</taxon>
        <taxon>Uroviricota</taxon>
        <taxon>Caudoviricetes</taxon>
        <taxon>Sepvirinae</taxon>
        <taxon>Traversvirus</taxon>
        <taxon>Traversvirus tv24B</taxon>
    </lineage>
</organism>
<evidence type="ECO:0000313" key="2">
    <source>
        <dbReference type="EMBL" id="ADN68433.1"/>
    </source>
</evidence>
<proteinExistence type="predicted"/>
<dbReference type="Proteomes" id="UP000009272">
    <property type="component" value="Segment"/>
</dbReference>